<dbReference type="PROSITE" id="PS00211">
    <property type="entry name" value="ABC_TRANSPORTER_1"/>
    <property type="match status" value="1"/>
</dbReference>
<keyword evidence="5" id="KW-0547">Nucleotide-binding</keyword>
<dbReference type="InterPro" id="IPR027417">
    <property type="entry name" value="P-loop_NTPase"/>
</dbReference>
<dbReference type="SMART" id="SM00382">
    <property type="entry name" value="AAA"/>
    <property type="match status" value="1"/>
</dbReference>
<evidence type="ECO:0000256" key="7">
    <source>
        <dbReference type="ARBA" id="ARBA00022989"/>
    </source>
</evidence>
<comment type="subcellular location">
    <subcellularLocation>
        <location evidence="1">Membrane</location>
        <topology evidence="1">Multi-pass membrane protein</topology>
    </subcellularLocation>
</comment>
<dbReference type="GO" id="GO:0140359">
    <property type="term" value="F:ABC-type transporter activity"/>
    <property type="evidence" value="ECO:0007669"/>
    <property type="project" value="InterPro"/>
</dbReference>
<dbReference type="InterPro" id="IPR043926">
    <property type="entry name" value="ABCG_dom"/>
</dbReference>
<dbReference type="GO" id="GO:0016887">
    <property type="term" value="F:ATP hydrolysis activity"/>
    <property type="evidence" value="ECO:0007669"/>
    <property type="project" value="InterPro"/>
</dbReference>
<accession>A0A9P0LIT0</accession>
<dbReference type="InterPro" id="IPR050352">
    <property type="entry name" value="ABCG_transporters"/>
</dbReference>
<evidence type="ECO:0000256" key="8">
    <source>
        <dbReference type="ARBA" id="ARBA00023136"/>
    </source>
</evidence>
<dbReference type="PROSITE" id="PS50893">
    <property type="entry name" value="ABC_TRANSPORTER_2"/>
    <property type="match status" value="1"/>
</dbReference>
<dbReference type="Gene3D" id="3.40.50.300">
    <property type="entry name" value="P-loop containing nucleotide triphosphate hydrolases"/>
    <property type="match status" value="1"/>
</dbReference>
<dbReference type="SUPFAM" id="SSF52540">
    <property type="entry name" value="P-loop containing nucleoside triphosphate hydrolases"/>
    <property type="match status" value="1"/>
</dbReference>
<keyword evidence="8 9" id="KW-0472">Membrane</keyword>
<comment type="similarity">
    <text evidence="2">Belongs to the ABC transporter superfamily. ABCG family. Eye pigment precursor importer (TC 3.A.1.204) subfamily.</text>
</comment>
<evidence type="ECO:0000256" key="5">
    <source>
        <dbReference type="ARBA" id="ARBA00022741"/>
    </source>
</evidence>
<proteinExistence type="inferred from homology"/>
<evidence type="ECO:0000259" key="10">
    <source>
        <dbReference type="PROSITE" id="PS50893"/>
    </source>
</evidence>
<evidence type="ECO:0000256" key="3">
    <source>
        <dbReference type="ARBA" id="ARBA00022448"/>
    </source>
</evidence>
<keyword evidence="12" id="KW-1185">Reference proteome</keyword>
<dbReference type="Pfam" id="PF19055">
    <property type="entry name" value="ABC2_membrane_7"/>
    <property type="match status" value="1"/>
</dbReference>
<feature type="domain" description="ABC transporter" evidence="10">
    <location>
        <begin position="47"/>
        <end position="285"/>
    </location>
</feature>
<dbReference type="CDD" id="cd03213">
    <property type="entry name" value="ABCG_EPDR"/>
    <property type="match status" value="1"/>
</dbReference>
<evidence type="ECO:0000256" key="4">
    <source>
        <dbReference type="ARBA" id="ARBA00022692"/>
    </source>
</evidence>
<gene>
    <name evidence="11" type="ORF">ACAOBT_LOCUS23848</name>
</gene>
<protein>
    <recommendedName>
        <fullName evidence="10">ABC transporter domain-containing protein</fullName>
    </recommendedName>
</protein>
<comment type="caution">
    <text evidence="11">The sequence shown here is derived from an EMBL/GenBank/DDBJ whole genome shotgun (WGS) entry which is preliminary data.</text>
</comment>
<dbReference type="PANTHER" id="PTHR48041:SF133">
    <property type="entry name" value="GH24286P"/>
    <property type="match status" value="1"/>
</dbReference>
<keyword evidence="3" id="KW-0813">Transport</keyword>
<dbReference type="Proteomes" id="UP001152888">
    <property type="component" value="Unassembled WGS sequence"/>
</dbReference>
<feature type="transmembrane region" description="Helical" evidence="9">
    <location>
        <begin position="631"/>
        <end position="653"/>
    </location>
</feature>
<dbReference type="PANTHER" id="PTHR48041">
    <property type="entry name" value="ABC TRANSPORTER G FAMILY MEMBER 28"/>
    <property type="match status" value="1"/>
</dbReference>
<evidence type="ECO:0000313" key="12">
    <source>
        <dbReference type="Proteomes" id="UP001152888"/>
    </source>
</evidence>
<evidence type="ECO:0000256" key="9">
    <source>
        <dbReference type="SAM" id="Phobius"/>
    </source>
</evidence>
<feature type="transmembrane region" description="Helical" evidence="9">
    <location>
        <begin position="482"/>
        <end position="508"/>
    </location>
</feature>
<dbReference type="AlphaFoldDB" id="A0A9P0LIT0"/>
<dbReference type="InterPro" id="IPR003439">
    <property type="entry name" value="ABC_transporter-like_ATP-bd"/>
</dbReference>
<dbReference type="EMBL" id="CAKOFQ010007296">
    <property type="protein sequence ID" value="CAH1997578.1"/>
    <property type="molecule type" value="Genomic_DNA"/>
</dbReference>
<evidence type="ECO:0000313" key="11">
    <source>
        <dbReference type="EMBL" id="CAH1997578.1"/>
    </source>
</evidence>
<feature type="transmembrane region" description="Helical" evidence="9">
    <location>
        <begin position="411"/>
        <end position="429"/>
    </location>
</feature>
<keyword evidence="4 9" id="KW-0812">Transmembrane</keyword>
<feature type="transmembrane region" description="Helical" evidence="9">
    <location>
        <begin position="520"/>
        <end position="542"/>
    </location>
</feature>
<feature type="transmembrane region" description="Helical" evidence="9">
    <location>
        <begin position="441"/>
        <end position="461"/>
    </location>
</feature>
<reference evidence="11" key="1">
    <citation type="submission" date="2022-03" db="EMBL/GenBank/DDBJ databases">
        <authorList>
            <person name="Sayadi A."/>
        </authorList>
    </citation>
    <scope>NUCLEOTIDE SEQUENCE</scope>
</reference>
<dbReference type="GO" id="GO:0005524">
    <property type="term" value="F:ATP binding"/>
    <property type="evidence" value="ECO:0007669"/>
    <property type="project" value="UniProtKB-KW"/>
</dbReference>
<dbReference type="InterPro" id="IPR013525">
    <property type="entry name" value="ABC2_TM"/>
</dbReference>
<dbReference type="InterPro" id="IPR017871">
    <property type="entry name" value="ABC_transporter-like_CS"/>
</dbReference>
<sequence length="664" mass="75161">MEPPCAITARVKKRPDSLRVELLTPIQENALVNNFGEVPEYEGAVKIGFRGITYTVAEGIFVRKRRKLLDKINGEFLGGELTAIMGPSGCGKTSLMNILAGFTTSGVVGEKLLNGMSRDEGVLRRNSCYIMQDDKLQPLLTVQEAMSVAADLKLKCSKQEKQDKIDEIMKSMNLTSHKRTRTVNLSGGQKKRLSIALELLNNPQVLFFDEPTSGLDSVTSKQCVALLKQLAMTGRTVICTIHQPSATIFEMFDHLYVLSSGKCIYQGSVKGLLPYLEEVNLRCPNYHNPADYLLEVATGEYGNYTEILAEKSENGVSQDWRKRQRNSIELESLQHVENLMKSGKITPIRAPPLIFPKASVQKYNCDNSSISKSTKCSPTCRRTSFSYQLLVLLKRNFVILTRDRTLTFSRLLTHAVIALFIGILYYGIGVDASNMLNNFNFVFFTVMFLMMTAFNCITTTFPSELPIIARENFNKWYSLKTYYIAVSLADVPVQVTATIIYALITYFMTHQPIEPYRIGLFLFMCILISLVAQSFGLFIGACMETKNGVIFGPFCLLPFTIFSGFFVQLNASHPYLRWLFHVSFLKYGLEGLMLSILGYDRPKLPCEEADYCHYVYPEKFLGQMDMDQARYWVAVTFLVGLFFAIRIAAFYALKVQIRYNKNRR</sequence>
<dbReference type="InterPro" id="IPR003593">
    <property type="entry name" value="AAA+_ATPase"/>
</dbReference>
<dbReference type="FunFam" id="3.40.50.300:FF:001077">
    <property type="entry name" value="Uncharacterized protein, isoform A"/>
    <property type="match status" value="1"/>
</dbReference>
<dbReference type="Pfam" id="PF00005">
    <property type="entry name" value="ABC_tran"/>
    <property type="match status" value="1"/>
</dbReference>
<evidence type="ECO:0000256" key="6">
    <source>
        <dbReference type="ARBA" id="ARBA00022840"/>
    </source>
</evidence>
<dbReference type="GO" id="GO:0005886">
    <property type="term" value="C:plasma membrane"/>
    <property type="evidence" value="ECO:0007669"/>
    <property type="project" value="TreeGrafter"/>
</dbReference>
<keyword evidence="6" id="KW-0067">ATP-binding</keyword>
<feature type="transmembrane region" description="Helical" evidence="9">
    <location>
        <begin position="549"/>
        <end position="569"/>
    </location>
</feature>
<evidence type="ECO:0000256" key="2">
    <source>
        <dbReference type="ARBA" id="ARBA00005814"/>
    </source>
</evidence>
<dbReference type="OrthoDB" id="66620at2759"/>
<name>A0A9P0LIT0_ACAOB</name>
<organism evidence="11 12">
    <name type="scientific">Acanthoscelides obtectus</name>
    <name type="common">Bean weevil</name>
    <name type="synonym">Bruchus obtectus</name>
    <dbReference type="NCBI Taxonomy" id="200917"/>
    <lineage>
        <taxon>Eukaryota</taxon>
        <taxon>Metazoa</taxon>
        <taxon>Ecdysozoa</taxon>
        <taxon>Arthropoda</taxon>
        <taxon>Hexapoda</taxon>
        <taxon>Insecta</taxon>
        <taxon>Pterygota</taxon>
        <taxon>Neoptera</taxon>
        <taxon>Endopterygota</taxon>
        <taxon>Coleoptera</taxon>
        <taxon>Polyphaga</taxon>
        <taxon>Cucujiformia</taxon>
        <taxon>Chrysomeloidea</taxon>
        <taxon>Chrysomelidae</taxon>
        <taxon>Bruchinae</taxon>
        <taxon>Bruchini</taxon>
        <taxon>Acanthoscelides</taxon>
    </lineage>
</organism>
<keyword evidence="7 9" id="KW-1133">Transmembrane helix</keyword>
<dbReference type="Pfam" id="PF01061">
    <property type="entry name" value="ABC2_membrane"/>
    <property type="match status" value="1"/>
</dbReference>
<evidence type="ECO:0000256" key="1">
    <source>
        <dbReference type="ARBA" id="ARBA00004141"/>
    </source>
</evidence>